<dbReference type="SUPFAM" id="SSF53335">
    <property type="entry name" value="S-adenosyl-L-methionine-dependent methyltransferases"/>
    <property type="match status" value="1"/>
</dbReference>
<evidence type="ECO:0000256" key="12">
    <source>
        <dbReference type="ARBA" id="ARBA00047283"/>
    </source>
</evidence>
<keyword evidence="8 13" id="KW-0949">S-adenosyl-L-methionine</keyword>
<feature type="binding site" evidence="13">
    <location>
        <begin position="252"/>
        <end position="258"/>
    </location>
    <ligand>
        <name>S-adenosyl-L-methionine</name>
        <dbReference type="ChEBI" id="CHEBI:59789"/>
    </ligand>
</feature>
<dbReference type="EC" id="2.1.1.176" evidence="3"/>
<feature type="binding site" evidence="13">
    <location>
        <position position="275"/>
    </location>
    <ligand>
        <name>S-adenosyl-L-methionine</name>
        <dbReference type="ChEBI" id="CHEBI:59789"/>
    </ligand>
</feature>
<evidence type="ECO:0000313" key="15">
    <source>
        <dbReference type="EMBL" id="OZY87323.1"/>
    </source>
</evidence>
<sequence length="468" mass="51862">MLSVRAAAAQVITQILAAKGSLSSLLPAISAKIAENDRPLLQELCFGTCRFYPQLQAYTECLLDKPLRAKDGDVQALLLLGLYQLLHTRIPDHAAIGETVEVTRAIKKPWATKLVNGVLRNFQRDNAKINELLSQNRAFQSNHPAWMEAMISKCWPLQFDSLIAANNQHPPFTLRLNTRKVSRDDYLALLQEAGISAGATSYSPYGITLERACDPRKLPHFAEGWLSVQDEAAQLSADLLELSPNMRVLDACSAPGGKTGHLLEREPSLQVTALDADERRLARVRDNLARLGVSAKVVCGDGTAPDSWWDGETYDRILLDAPCSATGIIRRHPDIKVLRTPEELDKLGELQARLLKNLWPLLKPGGVMLYATCSIMPKENTRVIEAFLARQKDASCDTLDVAWGMAQPCGQQLLPQMNGHDGFYYARLRKACQPEHCHYRNKLADDSGRLPPRALDLAAHEDEHTGTL</sequence>
<proteinExistence type="inferred from homology"/>
<dbReference type="FunFam" id="3.40.50.150:FF:000022">
    <property type="entry name" value="Ribosomal RNA small subunit methyltransferase B"/>
    <property type="match status" value="1"/>
</dbReference>
<evidence type="ECO:0000256" key="3">
    <source>
        <dbReference type="ARBA" id="ARBA00012140"/>
    </source>
</evidence>
<feature type="domain" description="SAM-dependent MTase RsmB/NOP-type" evidence="14">
    <location>
        <begin position="162"/>
        <end position="431"/>
    </location>
</feature>
<dbReference type="AlphaFoldDB" id="A0A266QBR2"/>
<dbReference type="InterPro" id="IPR001678">
    <property type="entry name" value="MeTrfase_RsmB-F_NOP2_dom"/>
</dbReference>
<dbReference type="NCBIfam" id="NF008149">
    <property type="entry name" value="PRK10901.1"/>
    <property type="match status" value="1"/>
</dbReference>
<dbReference type="STRING" id="1209072.GCA_000766945_03619"/>
<dbReference type="Gene3D" id="1.10.940.10">
    <property type="entry name" value="NusB-like"/>
    <property type="match status" value="1"/>
</dbReference>
<evidence type="ECO:0000259" key="14">
    <source>
        <dbReference type="PROSITE" id="PS51686"/>
    </source>
</evidence>
<dbReference type="GO" id="GO:0003723">
    <property type="term" value="F:RNA binding"/>
    <property type="evidence" value="ECO:0007669"/>
    <property type="project" value="UniProtKB-UniRule"/>
</dbReference>
<keyword evidence="9 13" id="KW-0694">RNA-binding</keyword>
<dbReference type="GO" id="GO:0070475">
    <property type="term" value="P:rRNA base methylation"/>
    <property type="evidence" value="ECO:0007669"/>
    <property type="project" value="TreeGrafter"/>
</dbReference>
<dbReference type="CDD" id="cd02440">
    <property type="entry name" value="AdoMet_MTases"/>
    <property type="match status" value="1"/>
</dbReference>
<dbReference type="PANTHER" id="PTHR22807:SF61">
    <property type="entry name" value="NOL1_NOP2_SUN FAMILY PROTEIN _ ANTITERMINATION NUSB DOMAIN-CONTAINING PROTEIN"/>
    <property type="match status" value="1"/>
</dbReference>
<reference evidence="16" key="1">
    <citation type="submission" date="2017-05" db="EMBL/GenBank/DDBJ databases">
        <authorList>
            <person name="Barney B.M."/>
        </authorList>
    </citation>
    <scope>NUCLEOTIDE SEQUENCE [LARGE SCALE GENOMIC DNA]</scope>
    <source>
        <strain evidence="16">PSBB022</strain>
    </source>
</reference>
<evidence type="ECO:0000256" key="6">
    <source>
        <dbReference type="ARBA" id="ARBA00022603"/>
    </source>
</evidence>
<evidence type="ECO:0000256" key="10">
    <source>
        <dbReference type="ARBA" id="ARBA00030399"/>
    </source>
</evidence>
<gene>
    <name evidence="15" type="ORF">CBP51_10185</name>
</gene>
<evidence type="ECO:0000256" key="2">
    <source>
        <dbReference type="ARBA" id="ARBA00004496"/>
    </source>
</evidence>
<dbReference type="RefSeq" id="WP_094984761.1">
    <property type="nucleotide sequence ID" value="NZ_NHNI01000001.1"/>
</dbReference>
<dbReference type="Proteomes" id="UP000216101">
    <property type="component" value="Unassembled WGS sequence"/>
</dbReference>
<evidence type="ECO:0000256" key="4">
    <source>
        <dbReference type="ARBA" id="ARBA00022490"/>
    </source>
</evidence>
<dbReference type="InterPro" id="IPR054728">
    <property type="entry name" value="RsmB-like_ferredoxin"/>
</dbReference>
<dbReference type="InterPro" id="IPR023267">
    <property type="entry name" value="RCMT"/>
</dbReference>
<dbReference type="InterPro" id="IPR004573">
    <property type="entry name" value="rRNA_ssu_MeTfrase_B"/>
</dbReference>
<evidence type="ECO:0000256" key="1">
    <source>
        <dbReference type="ARBA" id="ARBA00002724"/>
    </source>
</evidence>
<dbReference type="InterPro" id="IPR029063">
    <property type="entry name" value="SAM-dependent_MTases_sf"/>
</dbReference>
<dbReference type="PRINTS" id="PR02008">
    <property type="entry name" value="RCMTFAMILY"/>
</dbReference>
<comment type="function">
    <text evidence="1">Specifically methylates the cytosine at position 967 (m5C967) of 16S rRNA.</text>
</comment>
<dbReference type="Pfam" id="PF01189">
    <property type="entry name" value="Methyltr_RsmB-F"/>
    <property type="match status" value="1"/>
</dbReference>
<comment type="caution">
    <text evidence="15">The sequence shown here is derived from an EMBL/GenBank/DDBJ whole genome shotgun (WGS) entry which is preliminary data.</text>
</comment>
<dbReference type="EMBL" id="NHNI01000001">
    <property type="protein sequence ID" value="OZY87323.1"/>
    <property type="molecule type" value="Genomic_DNA"/>
</dbReference>
<evidence type="ECO:0000256" key="13">
    <source>
        <dbReference type="PROSITE-ProRule" id="PRU01023"/>
    </source>
</evidence>
<dbReference type="InterPro" id="IPR006027">
    <property type="entry name" value="NusB_RsmB_TIM44"/>
</dbReference>
<comment type="similarity">
    <text evidence="13">Belongs to the class I-like SAM-binding methyltransferase superfamily. RsmB/NOP family.</text>
</comment>
<evidence type="ECO:0000256" key="8">
    <source>
        <dbReference type="ARBA" id="ARBA00022691"/>
    </source>
</evidence>
<keyword evidence="6 13" id="KW-0489">Methyltransferase</keyword>
<dbReference type="SUPFAM" id="SSF48013">
    <property type="entry name" value="NusB-like"/>
    <property type="match status" value="1"/>
</dbReference>
<evidence type="ECO:0000256" key="11">
    <source>
        <dbReference type="ARBA" id="ARBA00031088"/>
    </source>
</evidence>
<comment type="catalytic activity">
    <reaction evidence="12">
        <text>cytidine(967) in 16S rRNA + S-adenosyl-L-methionine = 5-methylcytidine(967) in 16S rRNA + S-adenosyl-L-homocysteine + H(+)</text>
        <dbReference type="Rhea" id="RHEA:42748"/>
        <dbReference type="Rhea" id="RHEA-COMP:10219"/>
        <dbReference type="Rhea" id="RHEA-COMP:10220"/>
        <dbReference type="ChEBI" id="CHEBI:15378"/>
        <dbReference type="ChEBI" id="CHEBI:57856"/>
        <dbReference type="ChEBI" id="CHEBI:59789"/>
        <dbReference type="ChEBI" id="CHEBI:74483"/>
        <dbReference type="ChEBI" id="CHEBI:82748"/>
        <dbReference type="EC" id="2.1.1.176"/>
    </reaction>
</comment>
<dbReference type="GO" id="GO:0005829">
    <property type="term" value="C:cytosol"/>
    <property type="evidence" value="ECO:0007669"/>
    <property type="project" value="TreeGrafter"/>
</dbReference>
<evidence type="ECO:0000313" key="16">
    <source>
        <dbReference type="Proteomes" id="UP000216101"/>
    </source>
</evidence>
<dbReference type="NCBIfam" id="TIGR00563">
    <property type="entry name" value="rsmB"/>
    <property type="match status" value="1"/>
</dbReference>
<protein>
    <recommendedName>
        <fullName evidence="3">16S rRNA (cytosine(967)-C(5))-methyltransferase</fullName>
        <ecNumber evidence="3">2.1.1.176</ecNumber>
    </recommendedName>
    <alternativeName>
        <fullName evidence="10">16S rRNA m5C967 methyltransferase</fullName>
    </alternativeName>
    <alternativeName>
        <fullName evidence="11">rRNA (cytosine-C(5)-)-methyltransferase RsmB</fullName>
    </alternativeName>
</protein>
<organism evidence="15 16">
    <name type="scientific">Cellvibrio mixtus</name>
    <dbReference type="NCBI Taxonomy" id="39650"/>
    <lineage>
        <taxon>Bacteria</taxon>
        <taxon>Pseudomonadati</taxon>
        <taxon>Pseudomonadota</taxon>
        <taxon>Gammaproteobacteria</taxon>
        <taxon>Cellvibrionales</taxon>
        <taxon>Cellvibrionaceae</taxon>
        <taxon>Cellvibrio</taxon>
    </lineage>
</organism>
<evidence type="ECO:0000256" key="7">
    <source>
        <dbReference type="ARBA" id="ARBA00022679"/>
    </source>
</evidence>
<dbReference type="Pfam" id="PF22458">
    <property type="entry name" value="RsmF-B_ferredox"/>
    <property type="match status" value="1"/>
</dbReference>
<keyword evidence="16" id="KW-1185">Reference proteome</keyword>
<comment type="subcellular location">
    <subcellularLocation>
        <location evidence="2">Cytoplasm</location>
    </subcellularLocation>
</comment>
<dbReference type="PROSITE" id="PS51686">
    <property type="entry name" value="SAM_MT_RSMB_NOP"/>
    <property type="match status" value="1"/>
</dbReference>
<keyword evidence="5" id="KW-0698">rRNA processing</keyword>
<dbReference type="InterPro" id="IPR049560">
    <property type="entry name" value="MeTrfase_RsmB-F_NOP2_cat"/>
</dbReference>
<dbReference type="GO" id="GO:0009383">
    <property type="term" value="F:rRNA (cytosine-C5-)-methyltransferase activity"/>
    <property type="evidence" value="ECO:0007669"/>
    <property type="project" value="TreeGrafter"/>
</dbReference>
<keyword evidence="4" id="KW-0963">Cytoplasm</keyword>
<keyword evidence="7 13" id="KW-0808">Transferase</keyword>
<dbReference type="Pfam" id="PF01029">
    <property type="entry name" value="NusB"/>
    <property type="match status" value="1"/>
</dbReference>
<dbReference type="GO" id="GO:0006355">
    <property type="term" value="P:regulation of DNA-templated transcription"/>
    <property type="evidence" value="ECO:0007669"/>
    <property type="project" value="InterPro"/>
</dbReference>
<feature type="active site" description="Nucleophile" evidence="13">
    <location>
        <position position="373"/>
    </location>
</feature>
<dbReference type="PANTHER" id="PTHR22807">
    <property type="entry name" value="NOP2 YEAST -RELATED NOL1/NOP2/FMU SUN DOMAIN-CONTAINING"/>
    <property type="match status" value="1"/>
</dbReference>
<evidence type="ECO:0000256" key="9">
    <source>
        <dbReference type="ARBA" id="ARBA00022884"/>
    </source>
</evidence>
<feature type="binding site" evidence="13">
    <location>
        <position position="301"/>
    </location>
    <ligand>
        <name>S-adenosyl-L-methionine</name>
        <dbReference type="ChEBI" id="CHEBI:59789"/>
    </ligand>
</feature>
<dbReference type="Gene3D" id="3.30.70.1170">
    <property type="entry name" value="Sun protein, domain 3"/>
    <property type="match status" value="1"/>
</dbReference>
<evidence type="ECO:0000256" key="5">
    <source>
        <dbReference type="ARBA" id="ARBA00022552"/>
    </source>
</evidence>
<feature type="binding site" evidence="13">
    <location>
        <position position="320"/>
    </location>
    <ligand>
        <name>S-adenosyl-L-methionine</name>
        <dbReference type="ChEBI" id="CHEBI:59789"/>
    </ligand>
</feature>
<accession>A0A266QBR2</accession>
<dbReference type="Gene3D" id="3.40.50.150">
    <property type="entry name" value="Vaccinia Virus protein VP39"/>
    <property type="match status" value="1"/>
</dbReference>
<name>A0A266QBR2_9GAMM</name>
<dbReference type="InterPro" id="IPR035926">
    <property type="entry name" value="NusB-like_sf"/>
</dbReference>